<keyword evidence="1" id="KW-0812">Transmembrane</keyword>
<dbReference type="SUPFAM" id="SSF50800">
    <property type="entry name" value="PK beta-barrel domain-like"/>
    <property type="match status" value="1"/>
</dbReference>
<evidence type="ECO:0000313" key="3">
    <source>
        <dbReference type="EMBL" id="KAH7072387.1"/>
    </source>
</evidence>
<dbReference type="SUPFAM" id="SSF141673">
    <property type="entry name" value="MOSC N-terminal domain-like"/>
    <property type="match status" value="1"/>
</dbReference>
<evidence type="ECO:0000259" key="2">
    <source>
        <dbReference type="PROSITE" id="PS51340"/>
    </source>
</evidence>
<dbReference type="AlphaFoldDB" id="A0A8K0QV73"/>
<keyword evidence="1" id="KW-1133">Transmembrane helix</keyword>
<name>A0A8K0QV73_9PLEO</name>
<dbReference type="PANTHER" id="PTHR14237:SF23">
    <property type="entry name" value="MOSC DOMAIN PROTEIN (AFU_ORTHOLOGUE AFUA_7G05900)"/>
    <property type="match status" value="1"/>
</dbReference>
<keyword evidence="4" id="KW-1185">Reference proteome</keyword>
<feature type="transmembrane region" description="Helical" evidence="1">
    <location>
        <begin position="36"/>
        <end position="55"/>
    </location>
</feature>
<sequence length="478" mass="53122">MDSYQIDEDAHPLEVVLEWGHKALTSVGITPSINTLLITLAVILTPLFLVAGFALTQRDSPIPPPAGCRKLGLSGRSNLDDQHSKIYARGGTRTPSNPWTVKALFIYPLKSCAGVELEHGEINQKGFRYDRQFTLGQLVTGLPSMEGKVTSEWHFMTMRKFPRLAKVETEIWIPDPSAPGYKEDGEWVKSEGCIVVRFPFSPDTDFTIGGLKNYGKILAARMEGQTEPMLEFRLPFNPSKERIKDKAYKSEVLHIWKDAPEALDVRSEIDPEVLAKLKYTLGTSNPVTVFRIDTNKYREVHKCAPKKEDVGFQTVIGMQDSYPSHIVNLASVHDVAAKLPRKPKPLHLQVPLLNALRFRANIYITGPPAFHEDDWTRARLTSSTGSATTHAPIDLHVSCRTTRCNLPNVDPETGEADRNEPSTTLRKYRVIDEGSKSACLGMMVTPLAEGVVNVGDNIEVVEIGKHFFLGGEGRKVLG</sequence>
<feature type="domain" description="MOSC" evidence="2">
    <location>
        <begin position="298"/>
        <end position="461"/>
    </location>
</feature>
<dbReference type="OrthoDB" id="17255at2759"/>
<dbReference type="Pfam" id="PF03476">
    <property type="entry name" value="MOSC_N"/>
    <property type="match status" value="1"/>
</dbReference>
<evidence type="ECO:0000313" key="4">
    <source>
        <dbReference type="Proteomes" id="UP000813461"/>
    </source>
</evidence>
<dbReference type="GO" id="GO:0030170">
    <property type="term" value="F:pyridoxal phosphate binding"/>
    <property type="evidence" value="ECO:0007669"/>
    <property type="project" value="InterPro"/>
</dbReference>
<comment type="caution">
    <text evidence="3">The sequence shown here is derived from an EMBL/GenBank/DDBJ whole genome shotgun (WGS) entry which is preliminary data.</text>
</comment>
<reference evidence="3" key="1">
    <citation type="journal article" date="2021" name="Nat. Commun.">
        <title>Genetic determinants of endophytism in the Arabidopsis root mycobiome.</title>
        <authorList>
            <person name="Mesny F."/>
            <person name="Miyauchi S."/>
            <person name="Thiergart T."/>
            <person name="Pickel B."/>
            <person name="Atanasova L."/>
            <person name="Karlsson M."/>
            <person name="Huettel B."/>
            <person name="Barry K.W."/>
            <person name="Haridas S."/>
            <person name="Chen C."/>
            <person name="Bauer D."/>
            <person name="Andreopoulos W."/>
            <person name="Pangilinan J."/>
            <person name="LaButti K."/>
            <person name="Riley R."/>
            <person name="Lipzen A."/>
            <person name="Clum A."/>
            <person name="Drula E."/>
            <person name="Henrissat B."/>
            <person name="Kohler A."/>
            <person name="Grigoriev I.V."/>
            <person name="Martin F.M."/>
            <person name="Hacquard S."/>
        </authorList>
    </citation>
    <scope>NUCLEOTIDE SEQUENCE</scope>
    <source>
        <strain evidence="3">MPI-SDFR-AT-0120</strain>
    </source>
</reference>
<dbReference type="PANTHER" id="PTHR14237">
    <property type="entry name" value="MOLYBDOPTERIN COFACTOR SULFURASE MOSC"/>
    <property type="match status" value="1"/>
</dbReference>
<dbReference type="InterPro" id="IPR005303">
    <property type="entry name" value="MOCOS_middle"/>
</dbReference>
<dbReference type="PROSITE" id="PS51340">
    <property type="entry name" value="MOSC"/>
    <property type="match status" value="1"/>
</dbReference>
<evidence type="ECO:0000256" key="1">
    <source>
        <dbReference type="SAM" id="Phobius"/>
    </source>
</evidence>
<dbReference type="Proteomes" id="UP000813461">
    <property type="component" value="Unassembled WGS sequence"/>
</dbReference>
<keyword evidence="1" id="KW-0472">Membrane</keyword>
<proteinExistence type="predicted"/>
<dbReference type="Pfam" id="PF03473">
    <property type="entry name" value="MOSC"/>
    <property type="match status" value="1"/>
</dbReference>
<dbReference type="GO" id="GO:0030151">
    <property type="term" value="F:molybdenum ion binding"/>
    <property type="evidence" value="ECO:0007669"/>
    <property type="project" value="InterPro"/>
</dbReference>
<protein>
    <recommendedName>
        <fullName evidence="2">MOSC domain-containing protein</fullName>
    </recommendedName>
</protein>
<accession>A0A8K0QV73</accession>
<dbReference type="GO" id="GO:0003824">
    <property type="term" value="F:catalytic activity"/>
    <property type="evidence" value="ECO:0007669"/>
    <property type="project" value="InterPro"/>
</dbReference>
<dbReference type="EMBL" id="JAGMVJ010000023">
    <property type="protein sequence ID" value="KAH7072387.1"/>
    <property type="molecule type" value="Genomic_DNA"/>
</dbReference>
<gene>
    <name evidence="3" type="ORF">FB567DRAFT_201926</name>
</gene>
<dbReference type="InterPro" id="IPR005302">
    <property type="entry name" value="MoCF_Sase_C"/>
</dbReference>
<dbReference type="InterPro" id="IPR011037">
    <property type="entry name" value="Pyrv_Knase-like_insert_dom_sf"/>
</dbReference>
<organism evidence="3 4">
    <name type="scientific">Paraphoma chrysanthemicola</name>
    <dbReference type="NCBI Taxonomy" id="798071"/>
    <lineage>
        <taxon>Eukaryota</taxon>
        <taxon>Fungi</taxon>
        <taxon>Dikarya</taxon>
        <taxon>Ascomycota</taxon>
        <taxon>Pezizomycotina</taxon>
        <taxon>Dothideomycetes</taxon>
        <taxon>Pleosporomycetidae</taxon>
        <taxon>Pleosporales</taxon>
        <taxon>Pleosporineae</taxon>
        <taxon>Phaeosphaeriaceae</taxon>
        <taxon>Paraphoma</taxon>
    </lineage>
</organism>